<dbReference type="Proteomes" id="UP000515126">
    <property type="component" value="Chromosome 15"/>
</dbReference>
<dbReference type="GO" id="GO:0006869">
    <property type="term" value="P:lipid transport"/>
    <property type="evidence" value="ECO:0007669"/>
    <property type="project" value="InterPro"/>
</dbReference>
<dbReference type="GO" id="GO:0042157">
    <property type="term" value="P:lipoprotein metabolic process"/>
    <property type="evidence" value="ECO:0007669"/>
    <property type="project" value="InterPro"/>
</dbReference>
<sequence>MARAWCSTDLKQGVARSLDGVADIVTEKFLKTDLRNLITEDGAWKAFEKAAELSSEEGAALRDALKESLAQELSDGNDGPERKQQKERFLREFPELKKKLEDHIRKLRELADHLDQVHKDCTISNVVSTSASAISGAMGLLALGLVPLTEGASLLLSAASVGLGETASVTGLTTTVVEESMRRSDESEASRLVRASMNVFKEIVEIMSKITFKVLFTVMGLVPTVKILRDHIRAMRRAGVIIFPREEARNLTSTERSSVLAVFPMTRGVKIRTAGFTSLSLVWDVYDLVKQSKDLYNGAKTESAGALRELAHKLEEKLQVFEQIYKVLQSDLPH</sequence>
<keyword evidence="2" id="KW-1185">Reference proteome</keyword>
<dbReference type="Pfam" id="PF05461">
    <property type="entry name" value="ApoL"/>
    <property type="match status" value="1"/>
</dbReference>
<dbReference type="AlphaFoldDB" id="A0A6P7QHA5"/>
<dbReference type="InterPro" id="IPR008405">
    <property type="entry name" value="ApoL"/>
</dbReference>
<dbReference type="PANTHER" id="PTHR14096:SF35">
    <property type="entry name" value="APOLIPOPROTEIN L 10A-RELATED"/>
    <property type="match status" value="1"/>
</dbReference>
<dbReference type="GO" id="GO:0008289">
    <property type="term" value="F:lipid binding"/>
    <property type="evidence" value="ECO:0007669"/>
    <property type="project" value="InterPro"/>
</dbReference>
<protein>
    <submittedName>
        <fullName evidence="3">Apolipoprotein L3-like</fullName>
    </submittedName>
</protein>
<evidence type="ECO:0000256" key="1">
    <source>
        <dbReference type="ARBA" id="ARBA00010090"/>
    </source>
</evidence>
<dbReference type="PANTHER" id="PTHR14096">
    <property type="entry name" value="APOLIPOPROTEIN L"/>
    <property type="match status" value="1"/>
</dbReference>
<dbReference type="GeneID" id="110310866"/>
<evidence type="ECO:0000313" key="3">
    <source>
        <dbReference type="RefSeq" id="XP_029325859.1"/>
    </source>
</evidence>
<accession>A0A6P7QHA5</accession>
<dbReference type="GO" id="GO:0005576">
    <property type="term" value="C:extracellular region"/>
    <property type="evidence" value="ECO:0007669"/>
    <property type="project" value="InterPro"/>
</dbReference>
<dbReference type="RefSeq" id="XP_029325859.1">
    <property type="nucleotide sequence ID" value="XM_029469999.1"/>
</dbReference>
<organism evidence="2 3">
    <name type="scientific">Mus caroli</name>
    <name type="common">Ryukyu mouse</name>
    <name type="synonym">Ricefield mouse</name>
    <dbReference type="NCBI Taxonomy" id="10089"/>
    <lineage>
        <taxon>Eukaryota</taxon>
        <taxon>Metazoa</taxon>
        <taxon>Chordata</taxon>
        <taxon>Craniata</taxon>
        <taxon>Vertebrata</taxon>
        <taxon>Euteleostomi</taxon>
        <taxon>Mammalia</taxon>
        <taxon>Eutheria</taxon>
        <taxon>Euarchontoglires</taxon>
        <taxon>Glires</taxon>
        <taxon>Rodentia</taxon>
        <taxon>Myomorpha</taxon>
        <taxon>Muroidea</taxon>
        <taxon>Muridae</taxon>
        <taxon>Murinae</taxon>
        <taxon>Mus</taxon>
        <taxon>Mus</taxon>
    </lineage>
</organism>
<reference evidence="3" key="1">
    <citation type="submission" date="2025-08" db="UniProtKB">
        <authorList>
            <consortium name="RefSeq"/>
        </authorList>
    </citation>
    <scope>IDENTIFICATION</scope>
</reference>
<comment type="similarity">
    <text evidence="1">Belongs to the apolipoprotein L family.</text>
</comment>
<proteinExistence type="inferred from homology"/>
<dbReference type="GO" id="GO:0016020">
    <property type="term" value="C:membrane"/>
    <property type="evidence" value="ECO:0007669"/>
    <property type="project" value="TreeGrafter"/>
</dbReference>
<gene>
    <name evidence="3" type="primary">LOC110310866</name>
</gene>
<name>A0A6P7QHA5_MUSCR</name>
<dbReference type="KEGG" id="mcal:110310866"/>
<evidence type="ECO:0000313" key="2">
    <source>
        <dbReference type="Proteomes" id="UP000515126"/>
    </source>
</evidence>